<comment type="caution">
    <text evidence="6">The sequence shown here is derived from an EMBL/GenBank/DDBJ whole genome shotgun (WGS) entry which is preliminary data.</text>
</comment>
<organism evidence="6 7">
    <name type="scientific">Adineta ricciae</name>
    <name type="common">Rotifer</name>
    <dbReference type="NCBI Taxonomy" id="249248"/>
    <lineage>
        <taxon>Eukaryota</taxon>
        <taxon>Metazoa</taxon>
        <taxon>Spiralia</taxon>
        <taxon>Gnathifera</taxon>
        <taxon>Rotifera</taxon>
        <taxon>Eurotatoria</taxon>
        <taxon>Bdelloidea</taxon>
        <taxon>Adinetida</taxon>
        <taxon>Adinetidae</taxon>
        <taxon>Adineta</taxon>
    </lineage>
</organism>
<dbReference type="Proteomes" id="UP000663852">
    <property type="component" value="Unassembled WGS sequence"/>
</dbReference>
<protein>
    <recommendedName>
        <fullName evidence="5">LIM zinc-binding domain-containing protein</fullName>
    </recommendedName>
</protein>
<name>A0A814ZS35_ADIRI</name>
<dbReference type="AlphaFoldDB" id="A0A814ZS35"/>
<dbReference type="Gene3D" id="2.10.110.10">
    <property type="entry name" value="Cysteine Rich Protein"/>
    <property type="match status" value="1"/>
</dbReference>
<dbReference type="InterPro" id="IPR001781">
    <property type="entry name" value="Znf_LIM"/>
</dbReference>
<evidence type="ECO:0000256" key="3">
    <source>
        <dbReference type="ARBA" id="ARBA00023038"/>
    </source>
</evidence>
<feature type="domain" description="LIM zinc-binding" evidence="5">
    <location>
        <begin position="1"/>
        <end position="62"/>
    </location>
</feature>
<dbReference type="PROSITE" id="PS50023">
    <property type="entry name" value="LIM_DOMAIN_2"/>
    <property type="match status" value="1"/>
</dbReference>
<dbReference type="PROSITE" id="PS00478">
    <property type="entry name" value="LIM_DOMAIN_1"/>
    <property type="match status" value="1"/>
</dbReference>
<accession>A0A814ZS35</accession>
<reference evidence="6" key="1">
    <citation type="submission" date="2021-02" db="EMBL/GenBank/DDBJ databases">
        <authorList>
            <person name="Nowell W R."/>
        </authorList>
    </citation>
    <scope>NUCLEOTIDE SEQUENCE</scope>
</reference>
<evidence type="ECO:0000259" key="5">
    <source>
        <dbReference type="PROSITE" id="PS50023"/>
    </source>
</evidence>
<sequence length="95" mass="10785">MLCPKCGKTLLAREGILQAGRKYHRECWTCAQCSAPLTSWVRLQPISDEYLCNICHIRKNGLREGMLFANWKKQTDSSSTLNIQSAKLSDDILLI</sequence>
<proteinExistence type="predicted"/>
<keyword evidence="1 4" id="KW-0479">Metal-binding</keyword>
<evidence type="ECO:0000256" key="2">
    <source>
        <dbReference type="ARBA" id="ARBA00022833"/>
    </source>
</evidence>
<keyword evidence="3 4" id="KW-0440">LIM domain</keyword>
<gene>
    <name evidence="6" type="ORF">EDS130_LOCUS27799</name>
</gene>
<evidence type="ECO:0000313" key="7">
    <source>
        <dbReference type="Proteomes" id="UP000663852"/>
    </source>
</evidence>
<dbReference type="Pfam" id="PF00412">
    <property type="entry name" value="LIM"/>
    <property type="match status" value="1"/>
</dbReference>
<dbReference type="SMART" id="SM00132">
    <property type="entry name" value="LIM"/>
    <property type="match status" value="1"/>
</dbReference>
<evidence type="ECO:0000313" key="6">
    <source>
        <dbReference type="EMBL" id="CAF1247699.1"/>
    </source>
</evidence>
<evidence type="ECO:0000256" key="4">
    <source>
        <dbReference type="PROSITE-ProRule" id="PRU00125"/>
    </source>
</evidence>
<dbReference type="GO" id="GO:0046872">
    <property type="term" value="F:metal ion binding"/>
    <property type="evidence" value="ECO:0007669"/>
    <property type="project" value="UniProtKB-KW"/>
</dbReference>
<evidence type="ECO:0000256" key="1">
    <source>
        <dbReference type="ARBA" id="ARBA00022723"/>
    </source>
</evidence>
<dbReference type="EMBL" id="CAJNOJ010000177">
    <property type="protein sequence ID" value="CAF1247699.1"/>
    <property type="molecule type" value="Genomic_DNA"/>
</dbReference>
<dbReference type="OrthoDB" id="1112565at2759"/>
<keyword evidence="2 4" id="KW-0862">Zinc</keyword>